<dbReference type="InterPro" id="IPR011760">
    <property type="entry name" value="PsdUridine_synth_TruD_insert"/>
</dbReference>
<dbReference type="InParanoid" id="G0VBB9"/>
<dbReference type="AlphaFoldDB" id="G0VBB9"/>
<dbReference type="GO" id="GO:1990481">
    <property type="term" value="P:mRNA pseudouridine synthesis"/>
    <property type="evidence" value="ECO:0007669"/>
    <property type="project" value="EnsemblFungi"/>
</dbReference>
<evidence type="ECO:0000256" key="3">
    <source>
        <dbReference type="ARBA" id="ARBA00023235"/>
    </source>
</evidence>
<reference key="2">
    <citation type="submission" date="2011-08" db="EMBL/GenBank/DDBJ databases">
        <title>Genome sequence of Naumovozyma castellii.</title>
        <authorList>
            <person name="Gordon J.L."/>
            <person name="Armisen D."/>
            <person name="Proux-Wera E."/>
            <person name="OhEigeartaigh S.S."/>
            <person name="Byrne K.P."/>
            <person name="Wolfe K.H."/>
        </authorList>
    </citation>
    <scope>NUCLEOTIDE SEQUENCE</scope>
    <source>
        <strain>Type strain:CBS 4309</strain>
    </source>
</reference>
<dbReference type="GO" id="GO:0003723">
    <property type="term" value="F:RNA binding"/>
    <property type="evidence" value="ECO:0007669"/>
    <property type="project" value="InterPro"/>
</dbReference>
<dbReference type="InterPro" id="IPR020103">
    <property type="entry name" value="PsdUridine_synth_cat_dom_sf"/>
</dbReference>
<sequence length="676" mass="77293">MSNFTQPPKRTIEESTVDTTATKKAKVESSYSDNGVREPDVGITLFLSSQIPGFAGQIKQRYTDFLVNEIDKEGKVVHLTDKGFKMPKKPQLSRDEVRANREEEASKRQDFKVDEKLRLELVEIFGEDDVVKIEDVYRNAKTMETSKSFDEKSVRTKIHQLLRAAFNNELESVTSAENTFKIARSNNNSRVSKQAFVDQNKDANGVENWGYGPNKEFIHFTLYKENKDTMETVNIITRLLRIPSKLIRFAGNKDRRAVTCQRLCISKISIDRLNALNRTLRGMTIGDYKFEDGNLSLGDLQGNEFVIVIRDVKVNKSSTLSLPEILDQGCKSLTDNGFINYFGMQRFGTFSISTHEIGKQLLLSNWEKAVELILSDQENVLPISKEARQIWAQTKDAALALKKMPRQSIAENSILHSLSNQKKEDDGNYSSFAYYSAIMQIPRNLRTMYVHAYQSFVWNAITSKRIELHGLSLVVGDLVIDNNPNEQVPSADTDSDDELREDLREDEFIRAKPLTQEDIDSGKYTIDDVVLPTPGFDILYPTNEELRQLYVDIMSKDDMDPFDMRRKVREFSMAGSYRNIIQKPKELEYKVIHYNTPTQQLVNTDLEILNSKIGKANGQKYFKDKLDRYMPDKGGDKTAVVLKFQLGTSAYATMALRELMKVETSRRGDMCEVQTE</sequence>
<dbReference type="GeneID" id="96901805"/>
<dbReference type="GO" id="GO:0031120">
    <property type="term" value="P:snRNA pseudouridine synthesis"/>
    <property type="evidence" value="ECO:0007669"/>
    <property type="project" value="EnsemblFungi"/>
</dbReference>
<dbReference type="Pfam" id="PF01142">
    <property type="entry name" value="TruD"/>
    <property type="match status" value="1"/>
</dbReference>
<dbReference type="GO" id="GO:0031119">
    <property type="term" value="P:tRNA pseudouridine synthesis"/>
    <property type="evidence" value="ECO:0007669"/>
    <property type="project" value="EnsemblFungi"/>
</dbReference>
<dbReference type="NCBIfam" id="TIGR00094">
    <property type="entry name" value="tRNA_TruD_broad"/>
    <property type="match status" value="1"/>
</dbReference>
<keyword evidence="7" id="KW-1185">Reference proteome</keyword>
<dbReference type="OrthoDB" id="447290at2759"/>
<dbReference type="GO" id="GO:0031429">
    <property type="term" value="C:box H/ACA snoRNP complex"/>
    <property type="evidence" value="ECO:0007669"/>
    <property type="project" value="EnsemblFungi"/>
</dbReference>
<comment type="similarity">
    <text evidence="1">Belongs to the pseudouridine synthase TruD family.</text>
</comment>
<evidence type="ECO:0000256" key="4">
    <source>
        <dbReference type="SAM" id="MobiDB-lite"/>
    </source>
</evidence>
<keyword evidence="2" id="KW-0819">tRNA processing</keyword>
<evidence type="ECO:0000313" key="6">
    <source>
        <dbReference type="EMBL" id="CCC68245.1"/>
    </source>
</evidence>
<proteinExistence type="inferred from homology"/>
<dbReference type="KEGG" id="ncs:NCAS_0B01610"/>
<dbReference type="PANTHER" id="PTHR13326">
    <property type="entry name" value="TRNA PSEUDOURIDINE SYNTHASE D"/>
    <property type="match status" value="1"/>
</dbReference>
<name>G0VBB9_NAUCA</name>
<accession>G0VBB9</accession>
<evidence type="ECO:0000259" key="5">
    <source>
        <dbReference type="PROSITE" id="PS50984"/>
    </source>
</evidence>
<dbReference type="SUPFAM" id="SSF55120">
    <property type="entry name" value="Pseudouridine synthase"/>
    <property type="match status" value="1"/>
</dbReference>
<dbReference type="EMBL" id="HE576753">
    <property type="protein sequence ID" value="CCC68245.1"/>
    <property type="molecule type" value="Genomic_DNA"/>
</dbReference>
<dbReference type="FunCoup" id="G0VBB9">
    <property type="interactions" value="1259"/>
</dbReference>
<dbReference type="InterPro" id="IPR020119">
    <property type="entry name" value="PsdUridine_synth_TruD_CS"/>
</dbReference>
<feature type="domain" description="TRUD" evidence="5">
    <location>
        <begin position="337"/>
        <end position="583"/>
    </location>
</feature>
<dbReference type="GO" id="GO:0005737">
    <property type="term" value="C:cytoplasm"/>
    <property type="evidence" value="ECO:0007669"/>
    <property type="project" value="EnsemblFungi"/>
</dbReference>
<protein>
    <recommendedName>
        <fullName evidence="5">TRUD domain-containing protein</fullName>
    </recommendedName>
</protein>
<dbReference type="InterPro" id="IPR001656">
    <property type="entry name" value="PsdUridine_synth_TruD"/>
</dbReference>
<evidence type="ECO:0000256" key="2">
    <source>
        <dbReference type="ARBA" id="ARBA00022694"/>
    </source>
</evidence>
<dbReference type="HOGENOM" id="CLU_005281_0_2_1"/>
<dbReference type="PANTHER" id="PTHR13326:SF21">
    <property type="entry name" value="PSEUDOURIDYLATE SYNTHASE PUS7L"/>
    <property type="match status" value="1"/>
</dbReference>
<evidence type="ECO:0000313" key="7">
    <source>
        <dbReference type="Proteomes" id="UP000001640"/>
    </source>
</evidence>
<keyword evidence="3" id="KW-0413">Isomerase</keyword>
<evidence type="ECO:0000256" key="1">
    <source>
        <dbReference type="ARBA" id="ARBA00007953"/>
    </source>
</evidence>
<gene>
    <name evidence="6" type="primary">NCAS0B01610</name>
    <name evidence="6" type="ordered locus">NCAS_0B01610</name>
</gene>
<dbReference type="CDD" id="cd02576">
    <property type="entry name" value="PseudoU_synth_ScPUS7"/>
    <property type="match status" value="1"/>
</dbReference>
<dbReference type="PIRSF" id="PIRSF037016">
    <property type="entry name" value="Pseudouridin_synth_euk_prd"/>
    <property type="match status" value="1"/>
</dbReference>
<dbReference type="RefSeq" id="XP_003674619.1">
    <property type="nucleotide sequence ID" value="XM_003674571.1"/>
</dbReference>
<feature type="region of interest" description="Disordered" evidence="4">
    <location>
        <begin position="1"/>
        <end position="36"/>
    </location>
</feature>
<dbReference type="Proteomes" id="UP000001640">
    <property type="component" value="Chromosome 2"/>
</dbReference>
<dbReference type="PROSITE" id="PS01268">
    <property type="entry name" value="UPF0024"/>
    <property type="match status" value="1"/>
</dbReference>
<dbReference type="InterPro" id="IPR042214">
    <property type="entry name" value="TruD_catalytic"/>
</dbReference>
<dbReference type="OMA" id="WINYFGH"/>
<organism evidence="6 7">
    <name type="scientific">Naumovozyma castellii</name>
    <name type="common">Yeast</name>
    <name type="synonym">Saccharomyces castellii</name>
    <dbReference type="NCBI Taxonomy" id="27288"/>
    <lineage>
        <taxon>Eukaryota</taxon>
        <taxon>Fungi</taxon>
        <taxon>Dikarya</taxon>
        <taxon>Ascomycota</taxon>
        <taxon>Saccharomycotina</taxon>
        <taxon>Saccharomycetes</taxon>
        <taxon>Saccharomycetales</taxon>
        <taxon>Saccharomycetaceae</taxon>
        <taxon>Naumovozyma</taxon>
    </lineage>
</organism>
<dbReference type="GO" id="GO:0000455">
    <property type="term" value="P:enzyme-directed rRNA pseudouridine synthesis"/>
    <property type="evidence" value="ECO:0007669"/>
    <property type="project" value="EnsemblFungi"/>
</dbReference>
<dbReference type="STRING" id="1064592.G0VBB9"/>
<dbReference type="GO" id="GO:0009982">
    <property type="term" value="F:pseudouridine synthase activity"/>
    <property type="evidence" value="ECO:0007669"/>
    <property type="project" value="EnsemblFungi"/>
</dbReference>
<dbReference type="PROSITE" id="PS50984">
    <property type="entry name" value="TRUD"/>
    <property type="match status" value="1"/>
</dbReference>
<dbReference type="Gene3D" id="3.30.2350.20">
    <property type="entry name" value="TruD, catalytic domain"/>
    <property type="match status" value="2"/>
</dbReference>
<dbReference type="eggNOG" id="KOG2339">
    <property type="taxonomic scope" value="Eukaryota"/>
</dbReference>
<dbReference type="FunFam" id="3.30.2350.20:FF:000011">
    <property type="entry name" value="Pseudouridine synthase"/>
    <property type="match status" value="1"/>
</dbReference>
<reference evidence="6 7" key="1">
    <citation type="journal article" date="2011" name="Proc. Natl. Acad. Sci. U.S.A.">
        <title>Evolutionary erosion of yeast sex chromosomes by mating-type switching accidents.</title>
        <authorList>
            <person name="Gordon J.L."/>
            <person name="Armisen D."/>
            <person name="Proux-Wera E."/>
            <person name="Oheigeartaigh S.S."/>
            <person name="Byrne K.P."/>
            <person name="Wolfe K.H."/>
        </authorList>
    </citation>
    <scope>NUCLEOTIDE SEQUENCE [LARGE SCALE GENOMIC DNA]</scope>
    <source>
        <strain evidence="7">ATCC 76901 / BCRC 22586 / CBS 4309 / NBRC 1992 / NRRL Y-12630</strain>
    </source>
</reference>